<evidence type="ECO:0000313" key="2">
    <source>
        <dbReference type="EMBL" id="ADB04173.1"/>
    </source>
</evidence>
<dbReference type="GeneID" id="8746647"/>
<name>D2XB46_GBMV</name>
<dbReference type="OrthoDB" id="12740at10239"/>
<gene>
    <name evidence="2" type="ORF">MAR_ORF411</name>
</gene>
<feature type="coiled-coil region" evidence="1">
    <location>
        <begin position="129"/>
        <end position="176"/>
    </location>
</feature>
<dbReference type="EMBL" id="GU071086">
    <property type="protein sequence ID" value="ADB04173.1"/>
    <property type="molecule type" value="Genomic_DNA"/>
</dbReference>
<organism evidence="2 3">
    <name type="scientific">Marseillevirus marseillevirus</name>
    <name type="common">GBM</name>
    <dbReference type="NCBI Taxonomy" id="694581"/>
    <lineage>
        <taxon>Viruses</taxon>
        <taxon>Varidnaviria</taxon>
        <taxon>Bamfordvirae</taxon>
        <taxon>Nucleocytoviricota</taxon>
        <taxon>Megaviricetes</taxon>
        <taxon>Pimascovirales</taxon>
        <taxon>Pimascovirales incertae sedis</taxon>
        <taxon>Marseilleviridae</taxon>
        <taxon>Marseillevirus</taxon>
        <taxon>Marseillevirus massiliense</taxon>
    </lineage>
</organism>
<accession>D2XB46</accession>
<organismHost>
    <name type="scientific">Acanthamoeba</name>
    <dbReference type="NCBI Taxonomy" id="5754"/>
</organismHost>
<sequence length="257" mass="30467">MSESDFYKTYGKDKDWEGFLAEEKKKFAEEQADYRKEMGELTLETKEIGRFYTPILCPKPEVVSSEPRGRKWFIPESLFSRCSALACLEDFEREEESHIEGEPDNGECTRVPFHYLYCKTAVDFLLWMEQNKEAEKEEMAKQLREILNKNYELVVSEEEKEERERLREASLSLQRENCQRVDSFKMTDRFNILFAIHEFLGNSDLYEAAGRCNAQAVIGFTPKDFRILLDKPDRPMEEKLKIYEKLSWLNEKDIEIN</sequence>
<keyword evidence="3" id="KW-1185">Reference proteome</keyword>
<proteinExistence type="predicted"/>
<reference evidence="2 3" key="1">
    <citation type="journal article" date="2009" name="Proc. Natl. Acad. Sci. U.S.A.">
        <title>Giant Marseillevirus highlights the role of amoebae as a melting pot in emergence of chimeric microorganisms.</title>
        <authorList>
            <person name="Boyer M."/>
            <person name="Yutin N."/>
            <person name="Pagnier I."/>
            <person name="Barrassi L."/>
            <person name="Fournous G."/>
            <person name="Espinosa L."/>
            <person name="Robert C."/>
            <person name="Azza S."/>
            <person name="Sun S."/>
            <person name="Rossmann M.G."/>
            <person name="Suzan-Monti M."/>
            <person name="La Scola B."/>
            <person name="Koonin E.V."/>
            <person name="Raoult D."/>
        </authorList>
    </citation>
    <scope>NUCLEOTIDE SEQUENCE [LARGE SCALE GENOMIC DNA]</scope>
    <source>
        <strain evidence="2 3">T19</strain>
    </source>
</reference>
<evidence type="ECO:0000313" key="3">
    <source>
        <dbReference type="Proteomes" id="UP000029780"/>
    </source>
</evidence>
<keyword evidence="1" id="KW-0175">Coiled coil</keyword>
<evidence type="ECO:0000256" key="1">
    <source>
        <dbReference type="SAM" id="Coils"/>
    </source>
</evidence>
<dbReference type="RefSeq" id="YP_003407135.1">
    <property type="nucleotide sequence ID" value="NC_013756.1"/>
</dbReference>
<dbReference type="Proteomes" id="UP000029780">
    <property type="component" value="Segment"/>
</dbReference>
<protein>
    <submittedName>
        <fullName evidence="2">Uncharacterized protein</fullName>
    </submittedName>
</protein>
<dbReference type="KEGG" id="vg:8746647"/>